<keyword evidence="2" id="KW-1185">Reference proteome</keyword>
<dbReference type="OrthoDB" id="4552624at2"/>
<organism evidence="1 2">
    <name type="scientific">Mycobacterium aquaticum</name>
    <dbReference type="NCBI Taxonomy" id="1927124"/>
    <lineage>
        <taxon>Bacteria</taxon>
        <taxon>Bacillati</taxon>
        <taxon>Actinomycetota</taxon>
        <taxon>Actinomycetes</taxon>
        <taxon>Mycobacteriales</taxon>
        <taxon>Mycobacteriaceae</taxon>
        <taxon>Mycobacterium</taxon>
    </lineage>
</organism>
<dbReference type="STRING" id="1927124.BST13_33570"/>
<evidence type="ECO:0000313" key="2">
    <source>
        <dbReference type="Proteomes" id="UP000192448"/>
    </source>
</evidence>
<protein>
    <submittedName>
        <fullName evidence="1">Uncharacterized protein</fullName>
    </submittedName>
</protein>
<sequence length="177" mass="18895">MTAMPVTFYQAKCDVCGQLYDGDDEASAFEDANDALGVAESCGWLRERHTLLTCPDCLKCARCGESPAWVGGAQLTTKHSQILCELCEMGPRAGGGLVNDNPSHPCAKPELAQVIPIGTPHADQTSSTNETCSKCGGQWWTAQVVIDIEGHICGWHTEFECSACGHRCVIIGELPGP</sequence>
<dbReference type="Proteomes" id="UP000192448">
    <property type="component" value="Unassembled WGS sequence"/>
</dbReference>
<accession>A0A1X0A484</accession>
<gene>
    <name evidence="1" type="ORF">BST13_33570</name>
</gene>
<evidence type="ECO:0000313" key="1">
    <source>
        <dbReference type="EMBL" id="ORA24901.1"/>
    </source>
</evidence>
<dbReference type="RefSeq" id="WP_083169906.1">
    <property type="nucleotide sequence ID" value="NZ_MVHF01000055.1"/>
</dbReference>
<dbReference type="EMBL" id="MVHF01000055">
    <property type="protein sequence ID" value="ORA24901.1"/>
    <property type="molecule type" value="Genomic_DNA"/>
</dbReference>
<dbReference type="AlphaFoldDB" id="A0A1X0A484"/>
<proteinExistence type="predicted"/>
<name>A0A1X0A484_9MYCO</name>
<comment type="caution">
    <text evidence="1">The sequence shown here is derived from an EMBL/GenBank/DDBJ whole genome shotgun (WGS) entry which is preliminary data.</text>
</comment>
<reference evidence="1 2" key="1">
    <citation type="submission" date="2017-02" db="EMBL/GenBank/DDBJ databases">
        <title>The new phylogeny of genus Mycobacterium.</title>
        <authorList>
            <person name="Tortoli E."/>
            <person name="Trovato A."/>
            <person name="Cirillo D.M."/>
        </authorList>
    </citation>
    <scope>NUCLEOTIDE SEQUENCE [LARGE SCALE GENOMIC DNA]</scope>
    <source>
        <strain evidence="1 2">RW6</strain>
    </source>
</reference>